<gene>
    <name evidence="3" type="ORF">CTAM01_08437</name>
</gene>
<protein>
    <submittedName>
        <fullName evidence="3">Uncharacterized protein</fullName>
    </submittedName>
</protein>
<feature type="region of interest" description="Disordered" evidence="1">
    <location>
        <begin position="70"/>
        <end position="109"/>
    </location>
</feature>
<dbReference type="EMBL" id="MLFU01000029">
    <property type="protein sequence ID" value="KAK1496250.1"/>
    <property type="molecule type" value="Genomic_DNA"/>
</dbReference>
<comment type="caution">
    <text evidence="3">The sequence shown here is derived from an EMBL/GenBank/DDBJ whole genome shotgun (WGS) entry which is preliminary data.</text>
</comment>
<feature type="compositionally biased region" description="Polar residues" evidence="1">
    <location>
        <begin position="261"/>
        <end position="282"/>
    </location>
</feature>
<name>A0ABQ9R6B4_9PEZI</name>
<keyword evidence="4" id="KW-1185">Reference proteome</keyword>
<dbReference type="GeneID" id="85408695"/>
<dbReference type="RefSeq" id="XP_060380970.1">
    <property type="nucleotide sequence ID" value="XM_060524457.1"/>
</dbReference>
<proteinExistence type="predicted"/>
<accession>A0ABQ9R6B4</accession>
<reference evidence="3 4" key="1">
    <citation type="submission" date="2016-10" db="EMBL/GenBank/DDBJ databases">
        <title>The genome sequence of Colletotrichum fioriniae PJ7.</title>
        <authorList>
            <person name="Baroncelli R."/>
        </authorList>
    </citation>
    <scope>NUCLEOTIDE SEQUENCE [LARGE SCALE GENOMIC DNA]</scope>
    <source>
        <strain evidence="3 4">Tom-12</strain>
    </source>
</reference>
<evidence type="ECO:0000256" key="2">
    <source>
        <dbReference type="SAM" id="SignalP"/>
    </source>
</evidence>
<evidence type="ECO:0000256" key="1">
    <source>
        <dbReference type="SAM" id="MobiDB-lite"/>
    </source>
</evidence>
<dbReference type="Proteomes" id="UP001227543">
    <property type="component" value="Unassembled WGS sequence"/>
</dbReference>
<sequence length="282" mass="31117">MNLPTTVLLLPLLVTSYWLPCLPIGIHDGRFVRSSIDARLVASTLISVILSSRCSLSRLSLIPDPNYRQPLHGTETGLDRLETRPSRPNYQPREPHKVRKDSPQPHHVTKDESPCFGFIACLHPSAAANAAWRDKKKRDDSFHSRHTRIVAFSSLANSVHAGSVSPRYCRSSAALFAVIAMSLLCPAQHAVDPFTIPTPYCVPDSVLSIDAMANGPCFGILVPRLMSFPATNLLDPARYQSQKRKEATSPSEAAIDKARTPNPSTIPNLSRHTEYWGSTTHH</sequence>
<organism evidence="3 4">
    <name type="scientific">Colletotrichum tamarilloi</name>
    <dbReference type="NCBI Taxonomy" id="1209934"/>
    <lineage>
        <taxon>Eukaryota</taxon>
        <taxon>Fungi</taxon>
        <taxon>Dikarya</taxon>
        <taxon>Ascomycota</taxon>
        <taxon>Pezizomycotina</taxon>
        <taxon>Sordariomycetes</taxon>
        <taxon>Hypocreomycetidae</taxon>
        <taxon>Glomerellales</taxon>
        <taxon>Glomerellaceae</taxon>
        <taxon>Colletotrichum</taxon>
        <taxon>Colletotrichum acutatum species complex</taxon>
    </lineage>
</organism>
<feature type="signal peptide" evidence="2">
    <location>
        <begin position="1"/>
        <end position="23"/>
    </location>
</feature>
<evidence type="ECO:0000313" key="4">
    <source>
        <dbReference type="Proteomes" id="UP001227543"/>
    </source>
</evidence>
<feature type="chain" id="PRO_5045397700" evidence="2">
    <location>
        <begin position="24"/>
        <end position="282"/>
    </location>
</feature>
<evidence type="ECO:0000313" key="3">
    <source>
        <dbReference type="EMBL" id="KAK1496250.1"/>
    </source>
</evidence>
<feature type="compositionally biased region" description="Basic and acidic residues" evidence="1">
    <location>
        <begin position="100"/>
        <end position="109"/>
    </location>
</feature>
<keyword evidence="2" id="KW-0732">Signal</keyword>
<feature type="region of interest" description="Disordered" evidence="1">
    <location>
        <begin position="239"/>
        <end position="282"/>
    </location>
</feature>